<dbReference type="EMBL" id="SPPA01000036">
    <property type="protein sequence ID" value="TFV07812.1"/>
    <property type="molecule type" value="Genomic_DNA"/>
</dbReference>
<dbReference type="RefSeq" id="WP_135058605.1">
    <property type="nucleotide sequence ID" value="NZ_JADGLC010000036.1"/>
</dbReference>
<accession>A0A4Y9JR58</accession>
<sequence length="63" mass="7319">MLFKEKGYDEFLAEQIKAGQEAIARGETFTREQINNELNVLFAEMQKRQKSREDENSFGVAYA</sequence>
<evidence type="ECO:0000313" key="1">
    <source>
        <dbReference type="EMBL" id="TFV07812.1"/>
    </source>
</evidence>
<dbReference type="AlphaFoldDB" id="A0A4Y9JR58"/>
<dbReference type="Proteomes" id="UP000297396">
    <property type="component" value="Unassembled WGS sequence"/>
</dbReference>
<organism evidence="1 2">
    <name type="scientific">Muribacter muris</name>
    <dbReference type="NCBI Taxonomy" id="67855"/>
    <lineage>
        <taxon>Bacteria</taxon>
        <taxon>Pseudomonadati</taxon>
        <taxon>Pseudomonadota</taxon>
        <taxon>Gammaproteobacteria</taxon>
        <taxon>Pasteurellales</taxon>
        <taxon>Pasteurellaceae</taxon>
        <taxon>Muribacter</taxon>
    </lineage>
</organism>
<dbReference type="OrthoDB" id="5690879at2"/>
<evidence type="ECO:0000313" key="2">
    <source>
        <dbReference type="Proteomes" id="UP000297396"/>
    </source>
</evidence>
<name>A0A4Y9JR58_9PAST</name>
<reference evidence="1 2" key="1">
    <citation type="submission" date="2019-03" db="EMBL/GenBank/DDBJ databases">
        <title>Diversity of the mouse oral microbiome.</title>
        <authorList>
            <person name="Joseph S."/>
            <person name="Aduse-Opoku J."/>
            <person name="Curtis M."/>
            <person name="Wade W."/>
            <person name="Hashim A."/>
        </authorList>
    </citation>
    <scope>NUCLEOTIDE SEQUENCE [LARGE SCALE GENOMIC DNA]</scope>
    <source>
        <strain evidence="1 2">WT12</strain>
    </source>
</reference>
<comment type="caution">
    <text evidence="1">The sequence shown here is derived from an EMBL/GenBank/DDBJ whole genome shotgun (WGS) entry which is preliminary data.</text>
</comment>
<proteinExistence type="predicted"/>
<gene>
    <name evidence="1" type="ORF">E4T80_11785</name>
</gene>
<protein>
    <submittedName>
        <fullName evidence="1">Uncharacterized protein</fullName>
    </submittedName>
</protein>